<dbReference type="InterPro" id="IPR007685">
    <property type="entry name" value="RelA_SpoT"/>
</dbReference>
<dbReference type="RefSeq" id="WP_168984533.1">
    <property type="nucleotide sequence ID" value="NZ_JABAGI010000016.1"/>
</dbReference>
<proteinExistence type="predicted"/>
<dbReference type="CDD" id="cd05399">
    <property type="entry name" value="NT_Rel-Spo_like"/>
    <property type="match status" value="1"/>
</dbReference>
<evidence type="ECO:0000259" key="1">
    <source>
        <dbReference type="SMART" id="SM00954"/>
    </source>
</evidence>
<protein>
    <submittedName>
        <fullName evidence="2">RelA/SpoT domain-containing protein</fullName>
    </submittedName>
</protein>
<gene>
    <name evidence="2" type="ORF">HF844_08185</name>
</gene>
<accession>A0A7X9RLL4</accession>
<feature type="domain" description="RelA/SpoT" evidence="1">
    <location>
        <begin position="70"/>
        <end position="188"/>
    </location>
</feature>
<dbReference type="InterPro" id="IPR043519">
    <property type="entry name" value="NT_sf"/>
</dbReference>
<dbReference type="Pfam" id="PF04607">
    <property type="entry name" value="RelA_SpoT"/>
    <property type="match status" value="1"/>
</dbReference>
<reference evidence="2 3" key="1">
    <citation type="submission" date="2020-04" db="EMBL/GenBank/DDBJ databases">
        <authorList>
            <person name="Hitch T.C.A."/>
            <person name="Wylensek D."/>
            <person name="Clavel T."/>
        </authorList>
    </citation>
    <scope>NUCLEOTIDE SEQUENCE [LARGE SCALE GENOMIC DNA]</scope>
    <source>
        <strain evidence="2 3">BSM-130-P53-3C</strain>
    </source>
</reference>
<dbReference type="Proteomes" id="UP000588369">
    <property type="component" value="Unassembled WGS sequence"/>
</dbReference>
<organism evidence="2 3">
    <name type="scientific">Bifidobacterium thermophilum</name>
    <dbReference type="NCBI Taxonomy" id="33905"/>
    <lineage>
        <taxon>Bacteria</taxon>
        <taxon>Bacillati</taxon>
        <taxon>Actinomycetota</taxon>
        <taxon>Actinomycetes</taxon>
        <taxon>Bifidobacteriales</taxon>
        <taxon>Bifidobacteriaceae</taxon>
        <taxon>Bifidobacterium</taxon>
    </lineage>
</organism>
<evidence type="ECO:0000313" key="2">
    <source>
        <dbReference type="EMBL" id="NME62763.1"/>
    </source>
</evidence>
<dbReference type="AlphaFoldDB" id="A0A7X9RLL4"/>
<comment type="caution">
    <text evidence="2">The sequence shown here is derived from an EMBL/GenBank/DDBJ whole genome shotgun (WGS) entry which is preliminary data.</text>
</comment>
<dbReference type="SMART" id="SM00954">
    <property type="entry name" value="RelA_SpoT"/>
    <property type="match status" value="1"/>
</dbReference>
<name>A0A7X9RLL4_9BIFI</name>
<dbReference type="PANTHER" id="PTHR47837">
    <property type="entry name" value="GTP PYROPHOSPHOKINASE YJBM"/>
    <property type="match status" value="1"/>
</dbReference>
<dbReference type="PANTHER" id="PTHR47837:SF1">
    <property type="entry name" value="GTP PYROPHOSPHOKINASE YJBM"/>
    <property type="match status" value="1"/>
</dbReference>
<dbReference type="SUPFAM" id="SSF81301">
    <property type="entry name" value="Nucleotidyltransferase"/>
    <property type="match status" value="1"/>
</dbReference>
<dbReference type="Gene3D" id="3.30.460.10">
    <property type="entry name" value="Beta Polymerase, domain 2"/>
    <property type="match status" value="1"/>
</dbReference>
<dbReference type="EMBL" id="JABAGI010000016">
    <property type="protein sequence ID" value="NME62763.1"/>
    <property type="molecule type" value="Genomic_DNA"/>
</dbReference>
<sequence length="360" mass="40833">MESEVTMNVSRRKATAAGHVLRNCPPESQEYQDAITVMLQWREQHIVPTQESFRRLLEISKEIPGSVATYRLKRQSSILAKLTRRSNDFELGAIDDIGGCRLIVDDMRQVEEACRRMRDLFPEAKPPKNYIERPESSGYRSYHDVVQMRVGEGKRSLLYRVEIQIRTKLQHYWSTTVEAAGEIYNLDLKTPKPEEDCSEEKERRIRDSLRVASAIFAMKEGTPMPIQFKGADKAQLVKAVRSSSDFETLLDDLEASDDTVFPVSWADAVRAEGAGLYLLEFSRSEQILNMRAFPADASDALDTAVLAYQNAENAGNNDGSAPFDNVVLVYARNPDQLKLAYPNYSSNVQAFVMQVKNFMQ</sequence>
<dbReference type="GO" id="GO:0015969">
    <property type="term" value="P:guanosine tetraphosphate metabolic process"/>
    <property type="evidence" value="ECO:0007669"/>
    <property type="project" value="InterPro"/>
</dbReference>
<evidence type="ECO:0000313" key="3">
    <source>
        <dbReference type="Proteomes" id="UP000588369"/>
    </source>
</evidence>
<dbReference type="InterPro" id="IPR052366">
    <property type="entry name" value="GTP_Pyrophosphokinase"/>
</dbReference>